<dbReference type="Proteomes" id="UP000449547">
    <property type="component" value="Unassembled WGS sequence"/>
</dbReference>
<evidence type="ECO:0000313" key="1">
    <source>
        <dbReference type="EMBL" id="KAA8908414.1"/>
    </source>
</evidence>
<dbReference type="VEuPathDB" id="FungiDB:DIURU_000203"/>
<dbReference type="EMBL" id="SWFT01000008">
    <property type="protein sequence ID" value="KAA8908414.1"/>
    <property type="molecule type" value="Genomic_DNA"/>
</dbReference>
<accession>A0A642V4D9</accession>
<proteinExistence type="predicted"/>
<sequence length="203" mass="22563">MIEYTHCADDTAATDKLDATVVHQQCYSRPSTGFYFVEELLDVIDEAVIHWDSSSKSIVNDDGQVLATVEVAEPSAIMTPVKVTPNLKLVRHNEAIGYIERSMGREVAISLPGYDLADALVLKRLGKAKRRISGWQLSTRIRDPNHWVRMINSVFGTSDRGVVTVEGVEMAKFSGNMLIIDDSLSDERQRATVLALAINTWVK</sequence>
<gene>
    <name evidence="1" type="ORF">DIURU_000203</name>
</gene>
<dbReference type="RefSeq" id="XP_034015014.1">
    <property type="nucleotide sequence ID" value="XM_034154637.1"/>
</dbReference>
<dbReference type="AlphaFoldDB" id="A0A642V4D9"/>
<name>A0A642V4D9_DIURU</name>
<reference evidence="1 2" key="1">
    <citation type="submission" date="2019-07" db="EMBL/GenBank/DDBJ databases">
        <title>Genome assembly of two rare yeast pathogens: Diutina rugosa and Trichomonascus ciferrii.</title>
        <authorList>
            <person name="Mixao V."/>
            <person name="Saus E."/>
            <person name="Hansen A."/>
            <person name="Lass-Flor C."/>
            <person name="Gabaldon T."/>
        </authorList>
    </citation>
    <scope>NUCLEOTIDE SEQUENCE [LARGE SCALE GENOMIC DNA]</scope>
    <source>
        <strain evidence="1 2">CBS 613</strain>
    </source>
</reference>
<comment type="caution">
    <text evidence="1">The sequence shown here is derived from an EMBL/GenBank/DDBJ whole genome shotgun (WGS) entry which is preliminary data.</text>
</comment>
<evidence type="ECO:0000313" key="2">
    <source>
        <dbReference type="Proteomes" id="UP000449547"/>
    </source>
</evidence>
<organism evidence="1 2">
    <name type="scientific">Diutina rugosa</name>
    <name type="common">Yeast</name>
    <name type="synonym">Candida rugosa</name>
    <dbReference type="NCBI Taxonomy" id="5481"/>
    <lineage>
        <taxon>Eukaryota</taxon>
        <taxon>Fungi</taxon>
        <taxon>Dikarya</taxon>
        <taxon>Ascomycota</taxon>
        <taxon>Saccharomycotina</taxon>
        <taxon>Pichiomycetes</taxon>
        <taxon>Debaryomycetaceae</taxon>
        <taxon>Diutina</taxon>
    </lineage>
</organism>
<keyword evidence="2" id="KW-1185">Reference proteome</keyword>
<dbReference type="GeneID" id="54778856"/>
<protein>
    <submittedName>
        <fullName evidence="1">Uncharacterized protein</fullName>
    </submittedName>
</protein>